<gene>
    <name evidence="2" type="ORF">TNIN_353981</name>
</gene>
<name>A0A8X6XPH6_9ARAC</name>
<evidence type="ECO:0000313" key="3">
    <source>
        <dbReference type="Proteomes" id="UP000886998"/>
    </source>
</evidence>
<feature type="compositionally biased region" description="Polar residues" evidence="1">
    <location>
        <begin position="9"/>
        <end position="22"/>
    </location>
</feature>
<organism evidence="2 3">
    <name type="scientific">Trichonephila inaurata madagascariensis</name>
    <dbReference type="NCBI Taxonomy" id="2747483"/>
    <lineage>
        <taxon>Eukaryota</taxon>
        <taxon>Metazoa</taxon>
        <taxon>Ecdysozoa</taxon>
        <taxon>Arthropoda</taxon>
        <taxon>Chelicerata</taxon>
        <taxon>Arachnida</taxon>
        <taxon>Araneae</taxon>
        <taxon>Araneomorphae</taxon>
        <taxon>Entelegynae</taxon>
        <taxon>Araneoidea</taxon>
        <taxon>Nephilidae</taxon>
        <taxon>Trichonephila</taxon>
        <taxon>Trichonephila inaurata</taxon>
    </lineage>
</organism>
<evidence type="ECO:0000256" key="1">
    <source>
        <dbReference type="SAM" id="MobiDB-lite"/>
    </source>
</evidence>
<comment type="caution">
    <text evidence="2">The sequence shown here is derived from an EMBL/GenBank/DDBJ whole genome shotgun (WGS) entry which is preliminary data.</text>
</comment>
<protein>
    <submittedName>
        <fullName evidence="2">Uncharacterized protein</fullName>
    </submittedName>
</protein>
<evidence type="ECO:0000313" key="2">
    <source>
        <dbReference type="EMBL" id="GFY56878.1"/>
    </source>
</evidence>
<proteinExistence type="predicted"/>
<sequence>MVRWKGSMRETTNQLSNTCGLSRGKASTRQMLSWTFTESKPTVTIGDEVLFPDEAKGILGVRQLLSCLTQKFARRSIAGKTMV</sequence>
<dbReference type="EMBL" id="BMAV01011191">
    <property type="protein sequence ID" value="GFY56878.1"/>
    <property type="molecule type" value="Genomic_DNA"/>
</dbReference>
<dbReference type="AlphaFoldDB" id="A0A8X6XPH6"/>
<accession>A0A8X6XPH6</accession>
<dbReference type="OrthoDB" id="10571056at2759"/>
<keyword evidence="3" id="KW-1185">Reference proteome</keyword>
<feature type="region of interest" description="Disordered" evidence="1">
    <location>
        <begin position="1"/>
        <end position="22"/>
    </location>
</feature>
<reference evidence="2" key="1">
    <citation type="submission" date="2020-08" db="EMBL/GenBank/DDBJ databases">
        <title>Multicomponent nature underlies the extraordinary mechanical properties of spider dragline silk.</title>
        <authorList>
            <person name="Kono N."/>
            <person name="Nakamura H."/>
            <person name="Mori M."/>
            <person name="Yoshida Y."/>
            <person name="Ohtoshi R."/>
            <person name="Malay A.D."/>
            <person name="Moran D.A.P."/>
            <person name="Tomita M."/>
            <person name="Numata K."/>
            <person name="Arakawa K."/>
        </authorList>
    </citation>
    <scope>NUCLEOTIDE SEQUENCE</scope>
</reference>
<dbReference type="Proteomes" id="UP000886998">
    <property type="component" value="Unassembled WGS sequence"/>
</dbReference>